<keyword evidence="4" id="KW-1185">Reference proteome</keyword>
<dbReference type="Proteomes" id="UP000551758">
    <property type="component" value="Unassembled WGS sequence"/>
</dbReference>
<dbReference type="InterPro" id="IPR036770">
    <property type="entry name" value="Ankyrin_rpt-contain_sf"/>
</dbReference>
<name>A0A7J7ED37_DICBM</name>
<accession>A0A7J7ED37</accession>
<keyword evidence="2" id="KW-0732">Signal</keyword>
<gene>
    <name evidence="3" type="ORF">HPG69_017269</name>
</gene>
<evidence type="ECO:0000256" key="2">
    <source>
        <dbReference type="SAM" id="SignalP"/>
    </source>
</evidence>
<sequence length="211" mass="23500">FLHRESLLHLAVRWGLAKLSQFLLCLPGGVQALALPNEEGATPLDLALRGGHSKLVEDITNFQGRRSPGFSRVQLSEDAALRYVHSSETLTLTLHHTAEHLLEADIKLFRKYFWDRAFLMKALEEQEARPEERLDMPSSAAETEEGMHAPSPLEGPRQCSGLTSSLVVEVRGGQSRSQGLGGRISAVGTRPWVLGQRRTRSPVFLLEVTWR</sequence>
<comment type="caution">
    <text evidence="3">The sequence shown here is derived from an EMBL/GenBank/DDBJ whole genome shotgun (WGS) entry which is preliminary data.</text>
</comment>
<evidence type="ECO:0000313" key="4">
    <source>
        <dbReference type="Proteomes" id="UP000551758"/>
    </source>
</evidence>
<organism evidence="3 4">
    <name type="scientific">Diceros bicornis minor</name>
    <name type="common">South-central black rhinoceros</name>
    <dbReference type="NCBI Taxonomy" id="77932"/>
    <lineage>
        <taxon>Eukaryota</taxon>
        <taxon>Metazoa</taxon>
        <taxon>Chordata</taxon>
        <taxon>Craniata</taxon>
        <taxon>Vertebrata</taxon>
        <taxon>Euteleostomi</taxon>
        <taxon>Mammalia</taxon>
        <taxon>Eutheria</taxon>
        <taxon>Laurasiatheria</taxon>
        <taxon>Perissodactyla</taxon>
        <taxon>Rhinocerotidae</taxon>
        <taxon>Diceros</taxon>
    </lineage>
</organism>
<feature type="non-terminal residue" evidence="3">
    <location>
        <position position="211"/>
    </location>
</feature>
<dbReference type="PANTHER" id="PTHR13944">
    <property type="entry name" value="AGAP007712-PA"/>
    <property type="match status" value="1"/>
</dbReference>
<feature type="chain" id="PRO_5029680662" evidence="2">
    <location>
        <begin position="33"/>
        <end position="211"/>
    </location>
</feature>
<dbReference type="SUPFAM" id="SSF48403">
    <property type="entry name" value="Ankyrin repeat"/>
    <property type="match status" value="1"/>
</dbReference>
<dbReference type="GO" id="GO:0000902">
    <property type="term" value="P:cell morphogenesis"/>
    <property type="evidence" value="ECO:0007669"/>
    <property type="project" value="TreeGrafter"/>
</dbReference>
<feature type="signal peptide" evidence="2">
    <location>
        <begin position="1"/>
        <end position="32"/>
    </location>
</feature>
<evidence type="ECO:0000256" key="1">
    <source>
        <dbReference type="SAM" id="MobiDB-lite"/>
    </source>
</evidence>
<dbReference type="PANTHER" id="PTHR13944:SF22">
    <property type="entry name" value="RHO GUANINE NUCLEOTIDE EXCHANGE FACTOR 28"/>
    <property type="match status" value="1"/>
</dbReference>
<dbReference type="GO" id="GO:0035023">
    <property type="term" value="P:regulation of Rho protein signal transduction"/>
    <property type="evidence" value="ECO:0007669"/>
    <property type="project" value="TreeGrafter"/>
</dbReference>
<reference evidence="3 4" key="1">
    <citation type="journal article" date="2020" name="Mol. Biol. Evol.">
        <title>Interspecific Gene Flow and the Evolution of Specialization in Black and White Rhinoceros.</title>
        <authorList>
            <person name="Moodley Y."/>
            <person name="Westbury M.V."/>
            <person name="Russo I.M."/>
            <person name="Gopalakrishnan S."/>
            <person name="Rakotoarivelo A."/>
            <person name="Olsen R.A."/>
            <person name="Prost S."/>
            <person name="Tunstall T."/>
            <person name="Ryder O.A."/>
            <person name="Dalen L."/>
            <person name="Bruford M.W."/>
        </authorList>
    </citation>
    <scope>NUCLEOTIDE SEQUENCE [LARGE SCALE GENOMIC DNA]</scope>
    <source>
        <strain evidence="3">SBR-YM</strain>
        <tissue evidence="3">Skin</tissue>
    </source>
</reference>
<dbReference type="InterPro" id="IPR051632">
    <property type="entry name" value="Rho_GEF"/>
</dbReference>
<feature type="region of interest" description="Disordered" evidence="1">
    <location>
        <begin position="127"/>
        <end position="158"/>
    </location>
</feature>
<proteinExistence type="predicted"/>
<protein>
    <submittedName>
        <fullName evidence="3">Uncharacterized protein</fullName>
    </submittedName>
</protein>
<dbReference type="Gene3D" id="1.25.40.20">
    <property type="entry name" value="Ankyrin repeat-containing domain"/>
    <property type="match status" value="1"/>
</dbReference>
<dbReference type="EMBL" id="JACDTQ010003641">
    <property type="protein sequence ID" value="KAF5913648.1"/>
    <property type="molecule type" value="Genomic_DNA"/>
</dbReference>
<dbReference type="AlphaFoldDB" id="A0A7J7ED37"/>
<evidence type="ECO:0000313" key="3">
    <source>
        <dbReference type="EMBL" id="KAF5913648.1"/>
    </source>
</evidence>